<keyword evidence="4" id="KW-0539">Nucleus</keyword>
<dbReference type="AlphaFoldDB" id="A0A8H7TBH5"/>
<feature type="region of interest" description="Disordered" evidence="5">
    <location>
        <begin position="69"/>
        <end position="138"/>
    </location>
</feature>
<dbReference type="GO" id="GO:0000981">
    <property type="term" value="F:DNA-binding transcription factor activity, RNA polymerase II-specific"/>
    <property type="evidence" value="ECO:0007669"/>
    <property type="project" value="InterPro"/>
</dbReference>
<dbReference type="OrthoDB" id="47007at2759"/>
<dbReference type="GO" id="GO:0000978">
    <property type="term" value="F:RNA polymerase II cis-regulatory region sequence-specific DNA binding"/>
    <property type="evidence" value="ECO:0007669"/>
    <property type="project" value="TreeGrafter"/>
</dbReference>
<dbReference type="InterPro" id="IPR051127">
    <property type="entry name" value="Fungal_SecMet_Regulators"/>
</dbReference>
<dbReference type="GO" id="GO:0006351">
    <property type="term" value="P:DNA-templated transcription"/>
    <property type="evidence" value="ECO:0007669"/>
    <property type="project" value="InterPro"/>
</dbReference>
<keyword evidence="3" id="KW-0804">Transcription</keyword>
<dbReference type="SUPFAM" id="SSF57701">
    <property type="entry name" value="Zn2/Cys6 DNA-binding domain"/>
    <property type="match status" value="1"/>
</dbReference>
<dbReference type="InterPro" id="IPR036864">
    <property type="entry name" value="Zn2-C6_fun-type_DNA-bd_sf"/>
</dbReference>
<dbReference type="EMBL" id="JAFJYH010000173">
    <property type="protein sequence ID" value="KAG4416829.1"/>
    <property type="molecule type" value="Genomic_DNA"/>
</dbReference>
<evidence type="ECO:0000256" key="3">
    <source>
        <dbReference type="ARBA" id="ARBA00023163"/>
    </source>
</evidence>
<feature type="region of interest" description="Disordered" evidence="5">
    <location>
        <begin position="728"/>
        <end position="749"/>
    </location>
</feature>
<evidence type="ECO:0000259" key="6">
    <source>
        <dbReference type="PROSITE" id="PS50048"/>
    </source>
</evidence>
<protein>
    <recommendedName>
        <fullName evidence="6">Zn(2)-C6 fungal-type domain-containing protein</fullName>
    </recommendedName>
</protein>
<reference evidence="7" key="1">
    <citation type="submission" date="2021-02" db="EMBL/GenBank/DDBJ databases">
        <title>Genome sequence Cadophora malorum strain M34.</title>
        <authorList>
            <person name="Stefanovic E."/>
            <person name="Vu D."/>
            <person name="Scully C."/>
            <person name="Dijksterhuis J."/>
            <person name="Roader J."/>
            <person name="Houbraken J."/>
        </authorList>
    </citation>
    <scope>NUCLEOTIDE SEQUENCE</scope>
    <source>
        <strain evidence="7">M34</strain>
    </source>
</reference>
<dbReference type="PROSITE" id="PS50048">
    <property type="entry name" value="ZN2_CY6_FUNGAL_2"/>
    <property type="match status" value="1"/>
</dbReference>
<comment type="caution">
    <text evidence="7">The sequence shown here is derived from an EMBL/GenBank/DDBJ whole genome shotgun (WGS) entry which is preliminary data.</text>
</comment>
<dbReference type="Gene3D" id="4.10.240.10">
    <property type="entry name" value="Zn(2)-C6 fungal-type DNA-binding domain"/>
    <property type="match status" value="1"/>
</dbReference>
<keyword evidence="2" id="KW-0805">Transcription regulation</keyword>
<dbReference type="InterPro" id="IPR001138">
    <property type="entry name" value="Zn2Cys6_DnaBD"/>
</dbReference>
<dbReference type="Pfam" id="PF00172">
    <property type="entry name" value="Zn_clus"/>
    <property type="match status" value="1"/>
</dbReference>
<keyword evidence="8" id="KW-1185">Reference proteome</keyword>
<evidence type="ECO:0000256" key="2">
    <source>
        <dbReference type="ARBA" id="ARBA00023015"/>
    </source>
</evidence>
<keyword evidence="1" id="KW-0479">Metal-binding</keyword>
<dbReference type="GO" id="GO:0000435">
    <property type="term" value="P:positive regulation of transcription from RNA polymerase II promoter by galactose"/>
    <property type="evidence" value="ECO:0007669"/>
    <property type="project" value="TreeGrafter"/>
</dbReference>
<dbReference type="GO" id="GO:0008270">
    <property type="term" value="F:zinc ion binding"/>
    <property type="evidence" value="ECO:0007669"/>
    <property type="project" value="InterPro"/>
</dbReference>
<sequence>MTRPKVDPDKRIRTAQACESCKRRKQKCNGLRPCQTCTKRNLTCTYGEENGSEDIQASPKRRMLDATLDTPKSVTLSPRHENRFLNGKSPARLEDKQHSRNDVSNQRNASIKPIEQYQDALSQGNSQRRGSASNHKSEESMVFLSGASNNTNGQEEEVADYTEEGRMLQDPTGRLLYIGDSAVLSFLQFIRMIVESVSGQSAFTQDPMRHKIVENTISLPANIRHTHLLPDRQTANVLIDSYFTNINGLIEVCHRKSFMSSLEQCYTDPLSIDPTWLCLLHLVFAIGLVMATPVPGSPEDFVIKKLRADPSVDRAEMFYANAKHLSDPFAGFEDSGFWSIQALTLMSVYMLAVSRRNAAYAFHGMAVRSAFAVGLHRKEAMNIFGEAEKSVRRNLWRTLFVLDRFLSTSLGRPTAIRESDCSGDTLLTGERAPFPQAPFPTAANASFTSPNAVGLEASVRSCHVVGVILEKVYSQRKISTKLAQEIADDCKGWPKALDPSLNHNQAHSASPSRGIAILHVNLLHCHSLILLTRPFFLFLMKKKYTNPEDVSQRIHVSRMEKFAVACVVASNQTIALVQSARDSGYLSQRNPFVLYFLFAASLVVLSNEFCALYQNPNASTSMTTAINIMHYFSGQDPQARRLLVILTSFRDVVSQQQSIRFRQQDIARASGLISPSNPSLAEDNNDAMANLFQGGMPYSGNDPSLDSPIAGFNAVRRESQPMSFSNLNSTTSQTNHLFSSPGQQDHRPLSRQDSLDAFVDLARVTSNPNSGGSNDGNDSFANEEIDFEAFYNFQYSNSAAMTPGVVSGMTPGGILAESQLRPDEVQGISDSRVPMFGLTNMDFTGYH</sequence>
<dbReference type="GO" id="GO:0005634">
    <property type="term" value="C:nucleus"/>
    <property type="evidence" value="ECO:0007669"/>
    <property type="project" value="TreeGrafter"/>
</dbReference>
<feature type="domain" description="Zn(2)-C6 fungal-type" evidence="6">
    <location>
        <begin position="17"/>
        <end position="46"/>
    </location>
</feature>
<dbReference type="Proteomes" id="UP000664132">
    <property type="component" value="Unassembled WGS sequence"/>
</dbReference>
<evidence type="ECO:0000256" key="1">
    <source>
        <dbReference type="ARBA" id="ARBA00022723"/>
    </source>
</evidence>
<dbReference type="Pfam" id="PF04082">
    <property type="entry name" value="Fungal_trans"/>
    <property type="match status" value="1"/>
</dbReference>
<accession>A0A8H7TBH5</accession>
<dbReference type="PROSITE" id="PS00463">
    <property type="entry name" value="ZN2_CY6_FUNGAL_1"/>
    <property type="match status" value="1"/>
</dbReference>
<dbReference type="CDD" id="cd00067">
    <property type="entry name" value="GAL4"/>
    <property type="match status" value="1"/>
</dbReference>
<dbReference type="SMART" id="SM00066">
    <property type="entry name" value="GAL4"/>
    <property type="match status" value="1"/>
</dbReference>
<dbReference type="InterPro" id="IPR007219">
    <property type="entry name" value="XnlR_reg_dom"/>
</dbReference>
<proteinExistence type="predicted"/>
<dbReference type="PANTHER" id="PTHR47424:SF9">
    <property type="entry name" value="TAH-2"/>
    <property type="match status" value="1"/>
</dbReference>
<name>A0A8H7TBH5_9HELO</name>
<organism evidence="7 8">
    <name type="scientific">Cadophora malorum</name>
    <dbReference type="NCBI Taxonomy" id="108018"/>
    <lineage>
        <taxon>Eukaryota</taxon>
        <taxon>Fungi</taxon>
        <taxon>Dikarya</taxon>
        <taxon>Ascomycota</taxon>
        <taxon>Pezizomycotina</taxon>
        <taxon>Leotiomycetes</taxon>
        <taxon>Helotiales</taxon>
        <taxon>Ploettnerulaceae</taxon>
        <taxon>Cadophora</taxon>
    </lineage>
</organism>
<feature type="compositionally biased region" description="Basic and acidic residues" evidence="5">
    <location>
        <begin position="91"/>
        <end position="101"/>
    </location>
</feature>
<gene>
    <name evidence="7" type="ORF">IFR04_010025</name>
</gene>
<evidence type="ECO:0000313" key="8">
    <source>
        <dbReference type="Proteomes" id="UP000664132"/>
    </source>
</evidence>
<evidence type="ECO:0000256" key="5">
    <source>
        <dbReference type="SAM" id="MobiDB-lite"/>
    </source>
</evidence>
<evidence type="ECO:0000313" key="7">
    <source>
        <dbReference type="EMBL" id="KAG4416829.1"/>
    </source>
</evidence>
<dbReference type="SMART" id="SM00906">
    <property type="entry name" value="Fungal_trans"/>
    <property type="match status" value="1"/>
</dbReference>
<feature type="compositionally biased region" description="Polar residues" evidence="5">
    <location>
        <begin position="728"/>
        <end position="743"/>
    </location>
</feature>
<dbReference type="PANTHER" id="PTHR47424">
    <property type="entry name" value="REGULATORY PROTEIN GAL4"/>
    <property type="match status" value="1"/>
</dbReference>
<feature type="compositionally biased region" description="Polar residues" evidence="5">
    <location>
        <begin position="119"/>
        <end position="134"/>
    </location>
</feature>
<evidence type="ECO:0000256" key="4">
    <source>
        <dbReference type="ARBA" id="ARBA00023242"/>
    </source>
</evidence>
<dbReference type="CDD" id="cd12148">
    <property type="entry name" value="fungal_TF_MHR"/>
    <property type="match status" value="1"/>
</dbReference>